<protein>
    <submittedName>
        <fullName evidence="1">Uncharacterized protein</fullName>
    </submittedName>
</protein>
<dbReference type="Proteomes" id="UP000680206">
    <property type="component" value="Unassembled WGS sequence"/>
</dbReference>
<accession>A0ABS3S9V9</accession>
<name>A0ABS3S9V9_9ACTN</name>
<proteinExistence type="predicted"/>
<comment type="caution">
    <text evidence="1">The sequence shown here is derived from an EMBL/GenBank/DDBJ whole genome shotgun (WGS) entry which is preliminary data.</text>
</comment>
<dbReference type="RefSeq" id="WP_208251873.1">
    <property type="nucleotide sequence ID" value="NZ_JAGEPF010000040.1"/>
</dbReference>
<evidence type="ECO:0000313" key="1">
    <source>
        <dbReference type="EMBL" id="MBO2465010.1"/>
    </source>
</evidence>
<reference evidence="1 2" key="1">
    <citation type="submission" date="2021-03" db="EMBL/GenBank/DDBJ databases">
        <title>Actinomadura violae sp. nov., isolated from lichen in Thailand.</title>
        <authorList>
            <person name="Kanchanasin P."/>
            <person name="Saeng-In P."/>
            <person name="Phongsopitanun W."/>
            <person name="Yuki M."/>
            <person name="Kudo T."/>
            <person name="Ohkuma M."/>
            <person name="Tanasupawat S."/>
        </authorList>
    </citation>
    <scope>NUCLEOTIDE SEQUENCE [LARGE SCALE GENOMIC DNA]</scope>
    <source>
        <strain evidence="1 2">LCR2-06</strain>
    </source>
</reference>
<organism evidence="1 2">
    <name type="scientific">Actinomadura violacea</name>
    <dbReference type="NCBI Taxonomy" id="2819934"/>
    <lineage>
        <taxon>Bacteria</taxon>
        <taxon>Bacillati</taxon>
        <taxon>Actinomycetota</taxon>
        <taxon>Actinomycetes</taxon>
        <taxon>Streptosporangiales</taxon>
        <taxon>Thermomonosporaceae</taxon>
        <taxon>Actinomadura</taxon>
    </lineage>
</organism>
<dbReference type="EMBL" id="JAGEPF010000040">
    <property type="protein sequence ID" value="MBO2465010.1"/>
    <property type="molecule type" value="Genomic_DNA"/>
</dbReference>
<gene>
    <name evidence="1" type="ORF">J4709_46335</name>
</gene>
<keyword evidence="2" id="KW-1185">Reference proteome</keyword>
<evidence type="ECO:0000313" key="2">
    <source>
        <dbReference type="Proteomes" id="UP000680206"/>
    </source>
</evidence>
<sequence length="187" mass="21070">MVETVLRRQWDPDQGLPPTSLIHAIDRIAGLPVHLASRLATWLDGLWLGEGAVPDLDSLWFLRGQLVQEGSSILWDHEPAAVVGRTMVVGTGDHLSVSLVDHELGHVFDAMDEMSARPDWQTIMWRCSPLVLHPRYRDPAELWAEAYAHLAVGELRRLTRLLGGNSEAMEMVWAYYRYQLGLEVGPK</sequence>